<gene>
    <name evidence="2" type="ORF">DN752_13470</name>
</gene>
<dbReference type="NCBIfam" id="TIGR03519">
    <property type="entry name" value="T9SS_PorP_fam"/>
    <property type="match status" value="1"/>
</dbReference>
<dbReference type="Proteomes" id="UP000248688">
    <property type="component" value="Chromosome"/>
</dbReference>
<feature type="signal peptide" evidence="1">
    <location>
        <begin position="1"/>
        <end position="20"/>
    </location>
</feature>
<evidence type="ECO:0000256" key="1">
    <source>
        <dbReference type="SAM" id="SignalP"/>
    </source>
</evidence>
<evidence type="ECO:0000313" key="2">
    <source>
        <dbReference type="EMBL" id="AWW31051.1"/>
    </source>
</evidence>
<keyword evidence="3" id="KW-1185">Reference proteome</keyword>
<evidence type="ECO:0008006" key="4">
    <source>
        <dbReference type="Google" id="ProtNLM"/>
    </source>
</evidence>
<evidence type="ECO:0000313" key="3">
    <source>
        <dbReference type="Proteomes" id="UP000248688"/>
    </source>
</evidence>
<protein>
    <recommendedName>
        <fullName evidence="4">Type IX secretion system membrane protein PorP/SprF</fullName>
    </recommendedName>
</protein>
<keyword evidence="1" id="KW-0732">Signal</keyword>
<feature type="chain" id="PRO_5016269809" description="Type IX secretion system membrane protein PorP/SprF" evidence="1">
    <location>
        <begin position="21"/>
        <end position="325"/>
    </location>
</feature>
<proteinExistence type="predicted"/>
<dbReference type="OrthoDB" id="1320396at2"/>
<dbReference type="AlphaFoldDB" id="A0A2Z4IIU5"/>
<sequence length="325" mass="36528">MKRIFNWACLLFVVVTVCSANEIVAQQLPQFSQYVFNGLYINPAYAGYKGLPYIQSSYRSQWSGFPGAPKTFAFSADLSANEGTMGFGASILSDKLGPTSTFSALLTYAYRLQVGYDSFLSLGISGGLSEYGIDGTMLNPDEYNDPDIPEGKVNTFTPNMNTGIFFHTSRFYAGLSMFNMIGKKALEREDISLAYHDFHYYFTAGTMIYISDEVQFKPSVLIKEAKGSPTNYDINGMLLLMERLWLGASYRSNLGNGSKYLQENLNNRNSVAAIVEIFATNQLRIGYSYDHNVNILSNLRNNSHEISIGYYIMPKDVRVHNPRWF</sequence>
<dbReference type="Pfam" id="PF11751">
    <property type="entry name" value="PorP_SprF"/>
    <property type="match status" value="1"/>
</dbReference>
<accession>A0A2Z4IIU5</accession>
<dbReference type="InterPro" id="IPR019861">
    <property type="entry name" value="PorP/SprF_Bacteroidetes"/>
</dbReference>
<name>A0A2Z4IIU5_9BACT</name>
<reference evidence="2 3" key="1">
    <citation type="submission" date="2018-06" db="EMBL/GenBank/DDBJ databases">
        <title>Echinicola strongylocentroti sp. nov., isolated from a sea urchin Strongylocentrotus intermedius.</title>
        <authorList>
            <person name="Bae S.S."/>
        </authorList>
    </citation>
    <scope>NUCLEOTIDE SEQUENCE [LARGE SCALE GENOMIC DNA]</scope>
    <source>
        <strain evidence="2 3">MEBiC08714</strain>
    </source>
</reference>
<dbReference type="KEGG" id="est:DN752_13470"/>
<dbReference type="RefSeq" id="WP_112784428.1">
    <property type="nucleotide sequence ID" value="NZ_CP030041.1"/>
</dbReference>
<dbReference type="EMBL" id="CP030041">
    <property type="protein sequence ID" value="AWW31051.1"/>
    <property type="molecule type" value="Genomic_DNA"/>
</dbReference>
<organism evidence="2 3">
    <name type="scientific">Echinicola strongylocentroti</name>
    <dbReference type="NCBI Taxonomy" id="1795355"/>
    <lineage>
        <taxon>Bacteria</taxon>
        <taxon>Pseudomonadati</taxon>
        <taxon>Bacteroidota</taxon>
        <taxon>Cytophagia</taxon>
        <taxon>Cytophagales</taxon>
        <taxon>Cyclobacteriaceae</taxon>
        <taxon>Echinicola</taxon>
    </lineage>
</organism>